<keyword evidence="4 11" id="KW-0813">Transport</keyword>
<comment type="similarity">
    <text evidence="11">Belongs to the binding-protein-dependent transport system permease family.</text>
</comment>
<evidence type="ECO:0000256" key="4">
    <source>
        <dbReference type="ARBA" id="ARBA00022448"/>
    </source>
</evidence>
<dbReference type="Pfam" id="PF00528">
    <property type="entry name" value="BPD_transp_1"/>
    <property type="match status" value="1"/>
</dbReference>
<keyword evidence="9 11" id="KW-1133">Transmembrane helix</keyword>
<comment type="caution">
    <text evidence="15">The sequence shown here is derived from an EMBL/GenBank/DDBJ whole genome shotgun (WGS) entry which is preliminary data.</text>
</comment>
<name>A0ABU5I6W5_9HYPH</name>
<evidence type="ECO:0000256" key="7">
    <source>
        <dbReference type="ARBA" id="ARBA00022741"/>
    </source>
</evidence>
<proteinExistence type="inferred from homology"/>
<dbReference type="InterPro" id="IPR000515">
    <property type="entry name" value="MetI-like"/>
</dbReference>
<evidence type="ECO:0000256" key="2">
    <source>
        <dbReference type="ARBA" id="ARBA00004651"/>
    </source>
</evidence>
<dbReference type="InterPro" id="IPR050388">
    <property type="entry name" value="ABC_Ni/Peptide_Import"/>
</dbReference>
<dbReference type="RefSeq" id="WP_322188249.1">
    <property type="nucleotide sequence ID" value="NZ_JAXLPB010000005.1"/>
</dbReference>
<keyword evidence="16" id="KW-1185">Reference proteome</keyword>
<feature type="domain" description="ABC transmembrane type-1" evidence="14">
    <location>
        <begin position="92"/>
        <end position="281"/>
    </location>
</feature>
<dbReference type="SMART" id="SM00382">
    <property type="entry name" value="AAA"/>
    <property type="match status" value="1"/>
</dbReference>
<sequence length="649" mass="68440">MSAVADTLESGHGRSTERPSPLSLLLNNRLAAFGLAVLTLVILVALAAPILPLADPNATDPAGRLAGPLSNGHLLGTDALGRDMLSRLIWGTRVSLAVGLSASLIAAVLGSAIGLVAGYAGGRTDQILMRVIDLMMAFPYILLALAIVAILGPGLVNALYAIAIVNVPFFARNIRGLTVGLARRDFVDAARLSGKSNLRIIVSEVLPNVLPTIVITLSTTIGWMILETAGLSFLGLGAQPPQADLGSMLGEGRKVLFTAPFVSLVPGLMIFLIVLSINLLGDGIRDVLDPRLKSGALARPSARTSVDSRPRTANPDRGGSGVLDVENLQTEFSVGRSVHRAVGGVDLTIAAGECLGLIGESGSGKSVTAMSLTGLVPSPPGHIVGGRVGFEGEDLLHVSDARLRALRGGAIAYVFQDPLATLHPLMTAGDQLVEAIRAHQAVTASEARTRAVALMRQVRIPNPETRMHAYPHELSGGLRQRVSIAMALANDPKLIVADEPTTALDVTVQAQVLKLLGDLRRERGTAVLFITHDFGVISEIADRVAVMYAGRIVETGPTAEVMADPAHPYTRMLVDCVPVMGEPDRRLAAIRGRPPAVDRLPDGCAFADRCPRAKTDCRRGEIPMRSKRGAIEARCLHPLTPGERLETHA</sequence>
<dbReference type="PROSITE" id="PS50928">
    <property type="entry name" value="ABC_TM1"/>
    <property type="match status" value="1"/>
</dbReference>
<feature type="transmembrane region" description="Helical" evidence="11">
    <location>
        <begin position="255"/>
        <end position="281"/>
    </location>
</feature>
<organism evidence="15 16">
    <name type="scientific">Fulvimarina uroteuthidis</name>
    <dbReference type="NCBI Taxonomy" id="3098149"/>
    <lineage>
        <taxon>Bacteria</taxon>
        <taxon>Pseudomonadati</taxon>
        <taxon>Pseudomonadota</taxon>
        <taxon>Alphaproteobacteria</taxon>
        <taxon>Hyphomicrobiales</taxon>
        <taxon>Aurantimonadaceae</taxon>
        <taxon>Fulvimarina</taxon>
    </lineage>
</organism>
<dbReference type="Pfam" id="PF12911">
    <property type="entry name" value="OppC_N"/>
    <property type="match status" value="1"/>
</dbReference>
<evidence type="ECO:0000256" key="11">
    <source>
        <dbReference type="RuleBase" id="RU363032"/>
    </source>
</evidence>
<dbReference type="CDD" id="cd03257">
    <property type="entry name" value="ABC_NikE_OppD_transporters"/>
    <property type="match status" value="1"/>
</dbReference>
<evidence type="ECO:0000256" key="9">
    <source>
        <dbReference type="ARBA" id="ARBA00022989"/>
    </source>
</evidence>
<evidence type="ECO:0000313" key="16">
    <source>
        <dbReference type="Proteomes" id="UP001294412"/>
    </source>
</evidence>
<keyword evidence="7" id="KW-0547">Nucleotide-binding</keyword>
<evidence type="ECO:0000259" key="14">
    <source>
        <dbReference type="PROSITE" id="PS50928"/>
    </source>
</evidence>
<dbReference type="Pfam" id="PF00005">
    <property type="entry name" value="ABC_tran"/>
    <property type="match status" value="1"/>
</dbReference>
<evidence type="ECO:0000256" key="12">
    <source>
        <dbReference type="SAM" id="MobiDB-lite"/>
    </source>
</evidence>
<evidence type="ECO:0000313" key="15">
    <source>
        <dbReference type="EMBL" id="MDY8110559.1"/>
    </source>
</evidence>
<dbReference type="InterPro" id="IPR025966">
    <property type="entry name" value="OppC_N"/>
</dbReference>
<dbReference type="EMBL" id="JAXLPB010000005">
    <property type="protein sequence ID" value="MDY8110559.1"/>
    <property type="molecule type" value="Genomic_DNA"/>
</dbReference>
<feature type="transmembrane region" description="Helical" evidence="11">
    <location>
        <begin position="131"/>
        <end position="152"/>
    </location>
</feature>
<feature type="transmembrane region" description="Helical" evidence="11">
    <location>
        <begin position="205"/>
        <end position="226"/>
    </location>
</feature>
<evidence type="ECO:0000256" key="6">
    <source>
        <dbReference type="ARBA" id="ARBA00022692"/>
    </source>
</evidence>
<dbReference type="Gene3D" id="3.40.50.300">
    <property type="entry name" value="P-loop containing nucleotide triphosphate hydrolases"/>
    <property type="match status" value="1"/>
</dbReference>
<dbReference type="Proteomes" id="UP001294412">
    <property type="component" value="Unassembled WGS sequence"/>
</dbReference>
<comment type="similarity">
    <text evidence="3">Belongs to the ABC transporter superfamily.</text>
</comment>
<accession>A0ABU5I6W5</accession>
<reference evidence="15 16" key="1">
    <citation type="submission" date="2023-12" db="EMBL/GenBank/DDBJ databases">
        <title>Description of Novel Strain Fulvimarina sp. 2208YS6-2-32 isolated from Uroteuthis (Photololigo) edulis.</title>
        <authorList>
            <person name="Park J.-S."/>
        </authorList>
    </citation>
    <scope>NUCLEOTIDE SEQUENCE [LARGE SCALE GENOMIC DNA]</scope>
    <source>
        <strain evidence="15 16">2208YS6-2-32</strain>
    </source>
</reference>
<dbReference type="InterPro" id="IPR003439">
    <property type="entry name" value="ABC_transporter-like_ATP-bd"/>
</dbReference>
<dbReference type="SUPFAM" id="SSF161098">
    <property type="entry name" value="MetI-like"/>
    <property type="match status" value="1"/>
</dbReference>
<dbReference type="SUPFAM" id="SSF52540">
    <property type="entry name" value="P-loop containing nucleoside triphosphate hydrolases"/>
    <property type="match status" value="1"/>
</dbReference>
<keyword evidence="8" id="KW-0067">ATP-binding</keyword>
<dbReference type="InterPro" id="IPR013563">
    <property type="entry name" value="Oligopep_ABC_C"/>
</dbReference>
<protein>
    <submittedName>
        <fullName evidence="15">Dipeptide/oligopeptide/nickel ABC transporter permease/ATP-binding protein</fullName>
    </submittedName>
</protein>
<keyword evidence="6 11" id="KW-0812">Transmembrane</keyword>
<comment type="subcellular location">
    <subcellularLocation>
        <location evidence="1">Cell inner membrane</location>
        <topology evidence="1">Peripheral membrane protein</topology>
    </subcellularLocation>
    <subcellularLocation>
        <location evidence="2 11">Cell membrane</location>
        <topology evidence="2 11">Multi-pass membrane protein</topology>
    </subcellularLocation>
</comment>
<evidence type="ECO:0000256" key="3">
    <source>
        <dbReference type="ARBA" id="ARBA00005417"/>
    </source>
</evidence>
<dbReference type="InterPro" id="IPR003593">
    <property type="entry name" value="AAA+_ATPase"/>
</dbReference>
<dbReference type="Pfam" id="PF08352">
    <property type="entry name" value="oligo_HPY"/>
    <property type="match status" value="1"/>
</dbReference>
<feature type="domain" description="ABC transporter" evidence="13">
    <location>
        <begin position="323"/>
        <end position="574"/>
    </location>
</feature>
<keyword evidence="5" id="KW-1003">Cell membrane</keyword>
<dbReference type="InterPro" id="IPR035906">
    <property type="entry name" value="MetI-like_sf"/>
</dbReference>
<gene>
    <name evidence="15" type="ORF">U0C82_15560</name>
</gene>
<dbReference type="CDD" id="cd06261">
    <property type="entry name" value="TM_PBP2"/>
    <property type="match status" value="1"/>
</dbReference>
<evidence type="ECO:0000256" key="8">
    <source>
        <dbReference type="ARBA" id="ARBA00022840"/>
    </source>
</evidence>
<feature type="region of interest" description="Disordered" evidence="12">
    <location>
        <begin position="1"/>
        <end position="20"/>
    </location>
</feature>
<evidence type="ECO:0000256" key="5">
    <source>
        <dbReference type="ARBA" id="ARBA00022475"/>
    </source>
</evidence>
<dbReference type="NCBIfam" id="TIGR01727">
    <property type="entry name" value="oligo_HPY"/>
    <property type="match status" value="1"/>
</dbReference>
<feature type="region of interest" description="Disordered" evidence="12">
    <location>
        <begin position="299"/>
        <end position="320"/>
    </location>
</feature>
<feature type="transmembrane region" description="Helical" evidence="11">
    <location>
        <begin position="30"/>
        <end position="51"/>
    </location>
</feature>
<evidence type="ECO:0000256" key="1">
    <source>
        <dbReference type="ARBA" id="ARBA00004417"/>
    </source>
</evidence>
<dbReference type="PROSITE" id="PS50893">
    <property type="entry name" value="ABC_TRANSPORTER_2"/>
    <property type="match status" value="1"/>
</dbReference>
<feature type="transmembrane region" description="Helical" evidence="11">
    <location>
        <begin position="94"/>
        <end position="119"/>
    </location>
</feature>
<keyword evidence="10 11" id="KW-0472">Membrane</keyword>
<dbReference type="InterPro" id="IPR027417">
    <property type="entry name" value="P-loop_NTPase"/>
</dbReference>
<evidence type="ECO:0000256" key="10">
    <source>
        <dbReference type="ARBA" id="ARBA00023136"/>
    </source>
</evidence>
<dbReference type="PANTHER" id="PTHR43297">
    <property type="entry name" value="OLIGOPEPTIDE TRANSPORT ATP-BINDING PROTEIN APPD"/>
    <property type="match status" value="1"/>
</dbReference>
<dbReference type="Gene3D" id="1.10.3720.10">
    <property type="entry name" value="MetI-like"/>
    <property type="match status" value="1"/>
</dbReference>
<evidence type="ECO:0000259" key="13">
    <source>
        <dbReference type="PROSITE" id="PS50893"/>
    </source>
</evidence>
<dbReference type="PANTHER" id="PTHR43297:SF2">
    <property type="entry name" value="DIPEPTIDE TRANSPORT ATP-BINDING PROTEIN DPPD"/>
    <property type="match status" value="1"/>
</dbReference>